<dbReference type="OrthoDB" id="3799754at2759"/>
<name>A0A6A5YS13_9PLEO</name>
<dbReference type="AlphaFoldDB" id="A0A6A5YS13"/>
<sequence length="578" mass="65982">MAHVTLSKIKMSSSTSLSEPTISLLVAASPQLESPLFRVPREIRDAIYDYYTFEENGYFYNTCSEKLALHNGGAIKLDLMYTCRAINAELQGVSLRTNKVTFDCANFQDGPDEGKATSRAGRFNLLLECTFAAKLQMLIYAATCITPTILEKIRDQFGDDGIRLADGFRVVQNNLHSEDADEDVITGTWHTAWRIDPTTGTRDALHRTLELASNHPDFERLASRTFDPSSNTQQRLGWRTYFGPQAFRAVLQWHPLPWAIPTSTELSTLEVHLAAPEEDDSSSPLDYSVMVRPFQWYFSAAAVAIRFLRHHPKERLQMRQIVAREKHRSVSNPESHARGFASVCLENTHLRIKRAIGLWDCMYPASWNDIRICMPGMFLDDDFYRRLNMGNPRFVQISQILLLFARWLGEESVLGTLMPSGSCIVHLEGESLGTYEAWELVRQAASQQHVSSELRRLLGMVKPSPVESDRSQLEIFPLPHHLPDIFPQLIKKITSGESKFIQFQGFSGYPMDLEAELENARTDSLQDRQKQWRKWMSQWVELPEGGMIGLVRRYWLLNGHPDSTMLNRYSKSYIAPVK</sequence>
<dbReference type="EMBL" id="ML977343">
    <property type="protein sequence ID" value="KAF2109237.1"/>
    <property type="molecule type" value="Genomic_DNA"/>
</dbReference>
<gene>
    <name evidence="1" type="ORF">BDV96DRAFT_242521</name>
</gene>
<proteinExistence type="predicted"/>
<accession>A0A6A5YS13</accession>
<protein>
    <submittedName>
        <fullName evidence="1">Uncharacterized protein</fullName>
    </submittedName>
</protein>
<keyword evidence="2" id="KW-1185">Reference proteome</keyword>
<dbReference type="Proteomes" id="UP000799770">
    <property type="component" value="Unassembled WGS sequence"/>
</dbReference>
<evidence type="ECO:0000313" key="2">
    <source>
        <dbReference type="Proteomes" id="UP000799770"/>
    </source>
</evidence>
<reference evidence="1" key="1">
    <citation type="journal article" date="2020" name="Stud. Mycol.">
        <title>101 Dothideomycetes genomes: a test case for predicting lifestyles and emergence of pathogens.</title>
        <authorList>
            <person name="Haridas S."/>
            <person name="Albert R."/>
            <person name="Binder M."/>
            <person name="Bloem J."/>
            <person name="Labutti K."/>
            <person name="Salamov A."/>
            <person name="Andreopoulos B."/>
            <person name="Baker S."/>
            <person name="Barry K."/>
            <person name="Bills G."/>
            <person name="Bluhm B."/>
            <person name="Cannon C."/>
            <person name="Castanera R."/>
            <person name="Culley D."/>
            <person name="Daum C."/>
            <person name="Ezra D."/>
            <person name="Gonzalez J."/>
            <person name="Henrissat B."/>
            <person name="Kuo A."/>
            <person name="Liang C."/>
            <person name="Lipzen A."/>
            <person name="Lutzoni F."/>
            <person name="Magnuson J."/>
            <person name="Mondo S."/>
            <person name="Nolan M."/>
            <person name="Ohm R."/>
            <person name="Pangilinan J."/>
            <person name="Park H.-J."/>
            <person name="Ramirez L."/>
            <person name="Alfaro M."/>
            <person name="Sun H."/>
            <person name="Tritt A."/>
            <person name="Yoshinaga Y."/>
            <person name="Zwiers L.-H."/>
            <person name="Turgeon B."/>
            <person name="Goodwin S."/>
            <person name="Spatafora J."/>
            <person name="Crous P."/>
            <person name="Grigoriev I."/>
        </authorList>
    </citation>
    <scope>NUCLEOTIDE SEQUENCE</scope>
    <source>
        <strain evidence="1">CBS 627.86</strain>
    </source>
</reference>
<organism evidence="1 2">
    <name type="scientific">Lophiotrema nucula</name>
    <dbReference type="NCBI Taxonomy" id="690887"/>
    <lineage>
        <taxon>Eukaryota</taxon>
        <taxon>Fungi</taxon>
        <taxon>Dikarya</taxon>
        <taxon>Ascomycota</taxon>
        <taxon>Pezizomycotina</taxon>
        <taxon>Dothideomycetes</taxon>
        <taxon>Pleosporomycetidae</taxon>
        <taxon>Pleosporales</taxon>
        <taxon>Lophiotremataceae</taxon>
        <taxon>Lophiotrema</taxon>
    </lineage>
</organism>
<evidence type="ECO:0000313" key="1">
    <source>
        <dbReference type="EMBL" id="KAF2109237.1"/>
    </source>
</evidence>